<keyword evidence="4" id="KW-1185">Reference proteome</keyword>
<dbReference type="AlphaFoldDB" id="A0AAD5DXW1"/>
<dbReference type="PANTHER" id="PTHR47489">
    <property type="entry name" value="ACYL-COA N-ACYLTRANSFERASES (NAT) SUPERFAMILY PROTEIN"/>
    <property type="match status" value="1"/>
</dbReference>
<name>A0AAD5DXW1_9CHLO</name>
<comment type="caution">
    <text evidence="3">The sequence shown here is derived from an EMBL/GenBank/DDBJ whole genome shotgun (WGS) entry which is preliminary data.</text>
</comment>
<dbReference type="PROSITE" id="PS51186">
    <property type="entry name" value="GNAT"/>
    <property type="match status" value="1"/>
</dbReference>
<dbReference type="Pfam" id="PF00583">
    <property type="entry name" value="Acetyltransf_1"/>
    <property type="match status" value="1"/>
</dbReference>
<evidence type="ECO:0000313" key="4">
    <source>
        <dbReference type="Proteomes" id="UP001205105"/>
    </source>
</evidence>
<evidence type="ECO:0000256" key="1">
    <source>
        <dbReference type="SAM" id="MobiDB-lite"/>
    </source>
</evidence>
<dbReference type="InterPro" id="IPR000182">
    <property type="entry name" value="GNAT_dom"/>
</dbReference>
<evidence type="ECO:0000313" key="3">
    <source>
        <dbReference type="EMBL" id="KAI7842339.1"/>
    </source>
</evidence>
<dbReference type="GO" id="GO:0016747">
    <property type="term" value="F:acyltransferase activity, transferring groups other than amino-acyl groups"/>
    <property type="evidence" value="ECO:0007669"/>
    <property type="project" value="InterPro"/>
</dbReference>
<protein>
    <recommendedName>
        <fullName evidence="2">N-acetyltransferase domain-containing protein</fullName>
    </recommendedName>
</protein>
<reference evidence="3" key="1">
    <citation type="submission" date="2020-11" db="EMBL/GenBank/DDBJ databases">
        <title>Chlorella ohadii genome sequencing and assembly.</title>
        <authorList>
            <person name="Murik O."/>
            <person name="Treves H."/>
            <person name="Kedem I."/>
            <person name="Shotland Y."/>
            <person name="Kaplan A."/>
        </authorList>
    </citation>
    <scope>NUCLEOTIDE SEQUENCE</scope>
    <source>
        <strain evidence="3">1</strain>
    </source>
</reference>
<feature type="domain" description="N-acetyltransferase" evidence="2">
    <location>
        <begin position="92"/>
        <end position="271"/>
    </location>
</feature>
<dbReference type="Gene3D" id="3.40.630.30">
    <property type="match status" value="1"/>
</dbReference>
<gene>
    <name evidence="3" type="ORF">COHA_003979</name>
</gene>
<dbReference type="PANTHER" id="PTHR47489:SF2">
    <property type="entry name" value="GCN5-RELATED N-ACETYLTRANSFERASE 5, CHLOROPLASTIC"/>
    <property type="match status" value="1"/>
</dbReference>
<feature type="region of interest" description="Disordered" evidence="1">
    <location>
        <begin position="13"/>
        <end position="66"/>
    </location>
</feature>
<accession>A0AAD5DXW1</accession>
<sequence>MCSLVQPAAWTGVQRPAGGTCSRKPSPWAPCSAVQRPASDPASRCRPQGARPPPRTSLRRNAAAGAAASTSEAAAALVQEFSVQHELPCGRLTIRPAQPEDVGPASVLLTRAFAGSLQGVPLQDGRQYCEDSLRQPPNGVLLVARLHPEDASLLPPGQSSRLIATTGLSFCRSTREQFPTLQPPDEEAYLANMAVDAKLRRQGHARLMLAAAEALVAARGFSSIWLHARLADAAAQQLYLSSGYAVMEQDNALLTKLRGITPRALMRKQLQ</sequence>
<organism evidence="3 4">
    <name type="scientific">Chlorella ohadii</name>
    <dbReference type="NCBI Taxonomy" id="2649997"/>
    <lineage>
        <taxon>Eukaryota</taxon>
        <taxon>Viridiplantae</taxon>
        <taxon>Chlorophyta</taxon>
        <taxon>core chlorophytes</taxon>
        <taxon>Trebouxiophyceae</taxon>
        <taxon>Chlorellales</taxon>
        <taxon>Chlorellaceae</taxon>
        <taxon>Chlorella clade</taxon>
        <taxon>Chlorella</taxon>
    </lineage>
</organism>
<dbReference type="EMBL" id="JADXDR010000053">
    <property type="protein sequence ID" value="KAI7842339.1"/>
    <property type="molecule type" value="Genomic_DNA"/>
</dbReference>
<dbReference type="InterPro" id="IPR016181">
    <property type="entry name" value="Acyl_CoA_acyltransferase"/>
</dbReference>
<proteinExistence type="predicted"/>
<dbReference type="SUPFAM" id="SSF55729">
    <property type="entry name" value="Acyl-CoA N-acyltransferases (Nat)"/>
    <property type="match status" value="1"/>
</dbReference>
<dbReference type="Proteomes" id="UP001205105">
    <property type="component" value="Unassembled WGS sequence"/>
</dbReference>
<evidence type="ECO:0000259" key="2">
    <source>
        <dbReference type="PROSITE" id="PS51186"/>
    </source>
</evidence>